<evidence type="ECO:0008006" key="3">
    <source>
        <dbReference type="Google" id="ProtNLM"/>
    </source>
</evidence>
<dbReference type="AlphaFoldDB" id="A0A150XZ18"/>
<evidence type="ECO:0000313" key="2">
    <source>
        <dbReference type="Proteomes" id="UP000075663"/>
    </source>
</evidence>
<protein>
    <recommendedName>
        <fullName evidence="3">Bacteriophage abortive infection AbiH</fullName>
    </recommendedName>
</protein>
<name>A0A150XZ18_9BACT</name>
<accession>A0A150XZ18</accession>
<dbReference type="EMBL" id="LRPB01000023">
    <property type="protein sequence ID" value="KYG83941.1"/>
    <property type="molecule type" value="Genomic_DNA"/>
</dbReference>
<gene>
    <name evidence="1" type="ORF">AWW67_02145</name>
</gene>
<sequence>MSSIPKNKIILLGNGFDLSHKLPTSLEDFVTFLVKELFDDDLQEKSPLLDKNKAPAFRWVVSQFNSEESIDWDILVKSQFNQFNRMMTRFWSSNPDASQHTGLPILRQEKYGSYPNLLFENNHLFWRALCDTNQFRWINFERAYYKRLTELCKDTTGHFHSNRIEEVKILNDQFNKIKSEFIRYLKTLNISPSIGTPGHSNYLYEGRIHQREGERLDYRNNQAEFQLILNFNYTSLPERVYQLNNSPDKPKTSIINIHGDLDNHNQNNPIIFGYGDEMDDDYHQLESLEEDEVLRHFKSTQYSKTHNYHRLLSFIEMGPFQIDIVGHGCGMTDRVLLNTIFEHDNCDRIKIFHYKNINHYTETYMHVSRHFNKDKKHLLRQRVLPFDPKTPCPQWDDK</sequence>
<evidence type="ECO:0000313" key="1">
    <source>
        <dbReference type="EMBL" id="KYG83941.1"/>
    </source>
</evidence>
<dbReference type="InterPro" id="IPR025935">
    <property type="entry name" value="AbiH"/>
</dbReference>
<dbReference type="Pfam" id="PF14253">
    <property type="entry name" value="AbiH"/>
    <property type="match status" value="1"/>
</dbReference>
<organism evidence="1 2">
    <name type="scientific">Roseivirga seohaensis</name>
    <dbReference type="NCBI Taxonomy" id="1914963"/>
    <lineage>
        <taxon>Bacteria</taxon>
        <taxon>Pseudomonadati</taxon>
        <taxon>Bacteroidota</taxon>
        <taxon>Cytophagia</taxon>
        <taxon>Cytophagales</taxon>
        <taxon>Roseivirgaceae</taxon>
        <taxon>Roseivirga</taxon>
    </lineage>
</organism>
<comment type="caution">
    <text evidence="1">The sequence shown here is derived from an EMBL/GenBank/DDBJ whole genome shotgun (WGS) entry which is preliminary data.</text>
</comment>
<dbReference type="STRING" id="1914963.AWW67_02145"/>
<proteinExistence type="predicted"/>
<reference evidence="1 2" key="1">
    <citation type="submission" date="2016-01" db="EMBL/GenBank/DDBJ databases">
        <title>Genome sequencing of Roseivirga seohaensis SW-152.</title>
        <authorList>
            <person name="Selvaratnam C."/>
            <person name="Thevarajoo S."/>
            <person name="Goh K.M."/>
            <person name="Ee R."/>
            <person name="Chan K.-G."/>
            <person name="Chong C.S."/>
        </authorList>
    </citation>
    <scope>NUCLEOTIDE SEQUENCE [LARGE SCALE GENOMIC DNA]</scope>
    <source>
        <strain evidence="1 2">SW-152</strain>
    </source>
</reference>
<dbReference type="Proteomes" id="UP000075663">
    <property type="component" value="Unassembled WGS sequence"/>
</dbReference>